<comment type="caution">
    <text evidence="1">The sequence shown here is derived from an EMBL/GenBank/DDBJ whole genome shotgun (WGS) entry which is preliminary data.</text>
</comment>
<dbReference type="InterPro" id="IPR021439">
    <property type="entry name" value="DUF3088"/>
</dbReference>
<dbReference type="RefSeq" id="WP_134439821.1">
    <property type="nucleotide sequence ID" value="NZ_LXQC01000124.1"/>
</dbReference>
<evidence type="ECO:0000313" key="1">
    <source>
        <dbReference type="EMBL" id="TFE69635.1"/>
    </source>
</evidence>
<dbReference type="EMBL" id="LXQC01000124">
    <property type="protein sequence ID" value="TFE69635.1"/>
    <property type="molecule type" value="Genomic_DNA"/>
</dbReference>
<dbReference type="Pfam" id="PF11287">
    <property type="entry name" value="DUF3088"/>
    <property type="match status" value="1"/>
</dbReference>
<proteinExistence type="predicted"/>
<evidence type="ECO:0008006" key="3">
    <source>
        <dbReference type="Google" id="ProtNLM"/>
    </source>
</evidence>
<dbReference type="Proteomes" id="UP000297713">
    <property type="component" value="Unassembled WGS sequence"/>
</dbReference>
<keyword evidence="2" id="KW-1185">Reference proteome</keyword>
<name>A0A4Y8PG76_9BACT</name>
<sequence length="114" mass="13307">MKPILFLLKPGFYDGPGDPFYCPYCMIFEGVLKIYSQLAQELEVRHVDFAKPRQQIIDLIGEENQSCPVIIFDKTPSFSLPFKVHQYGNRFFLNEPEEIALYLSKAYKIPRAHF</sequence>
<evidence type="ECO:0000313" key="2">
    <source>
        <dbReference type="Proteomes" id="UP000297713"/>
    </source>
</evidence>
<reference evidence="1 2" key="1">
    <citation type="submission" date="2016-05" db="EMBL/GenBank/DDBJ databases">
        <title>Diversity and Homogeneity among Thermoacidophilic Verrucomicrobia Methanotrophs Linked with Geographical Origin.</title>
        <authorList>
            <person name="Erikstad H.-A."/>
            <person name="Smestad N.B."/>
            <person name="Ceballos R.M."/>
            <person name="Birkeland N.-K."/>
        </authorList>
    </citation>
    <scope>NUCLEOTIDE SEQUENCE [LARGE SCALE GENOMIC DNA]</scope>
    <source>
        <strain evidence="1 2">Phi</strain>
    </source>
</reference>
<dbReference type="InterPro" id="IPR036249">
    <property type="entry name" value="Thioredoxin-like_sf"/>
</dbReference>
<accession>A0A4Y8PG76</accession>
<gene>
    <name evidence="1" type="ORF">A7Q10_07280</name>
</gene>
<organism evidence="1 2">
    <name type="scientific">Methylacidiphilum caldifontis</name>
    <dbReference type="NCBI Taxonomy" id="2795386"/>
    <lineage>
        <taxon>Bacteria</taxon>
        <taxon>Pseudomonadati</taxon>
        <taxon>Verrucomicrobiota</taxon>
        <taxon>Methylacidiphilae</taxon>
        <taxon>Methylacidiphilales</taxon>
        <taxon>Methylacidiphilaceae</taxon>
        <taxon>Methylacidiphilum (ex Ratnadevi et al. 2023)</taxon>
    </lineage>
</organism>
<protein>
    <recommendedName>
        <fullName evidence="3">DUF3088 domain-containing protein</fullName>
    </recommendedName>
</protein>
<dbReference type="AlphaFoldDB" id="A0A4Y8PG76"/>
<dbReference type="OrthoDB" id="8719074at2"/>
<dbReference type="SUPFAM" id="SSF52833">
    <property type="entry name" value="Thioredoxin-like"/>
    <property type="match status" value="1"/>
</dbReference>